<proteinExistence type="inferred from homology"/>
<dbReference type="PANTHER" id="PTHR36566">
    <property type="entry name" value="NICKEL INSERTION PROTEIN-RELATED"/>
    <property type="match status" value="1"/>
</dbReference>
<dbReference type="GO" id="GO:0016151">
    <property type="term" value="F:nickel cation binding"/>
    <property type="evidence" value="ECO:0007669"/>
    <property type="project" value="UniProtKB-UniRule"/>
</dbReference>
<keyword evidence="2" id="KW-0456">Lyase</keyword>
<evidence type="ECO:0000256" key="2">
    <source>
        <dbReference type="HAMAP-Rule" id="MF_01074"/>
    </source>
</evidence>
<accession>A0A7C3RQY3</accession>
<dbReference type="NCBIfam" id="TIGR00299">
    <property type="entry name" value="nickel pincer cofactor biosynthesis protein LarC"/>
    <property type="match status" value="1"/>
</dbReference>
<dbReference type="PANTHER" id="PTHR36566:SF1">
    <property type="entry name" value="PYRIDINIUM-3,5-BISTHIOCARBOXYLIC ACID MONONUCLEOTIDE NICKEL INSERTION PROTEIN"/>
    <property type="match status" value="1"/>
</dbReference>
<reference evidence="3" key="1">
    <citation type="journal article" date="2020" name="mSystems">
        <title>Genome- and Community-Level Interaction Insights into Carbon Utilization and Element Cycling Functions of Hydrothermarchaeota in Hydrothermal Sediment.</title>
        <authorList>
            <person name="Zhou Z."/>
            <person name="Liu Y."/>
            <person name="Xu W."/>
            <person name="Pan J."/>
            <person name="Luo Z.H."/>
            <person name="Li M."/>
        </authorList>
    </citation>
    <scope>NUCLEOTIDE SEQUENCE [LARGE SCALE GENOMIC DNA]</scope>
    <source>
        <strain evidence="3">SpSt-81</strain>
    </source>
</reference>
<evidence type="ECO:0000313" key="3">
    <source>
        <dbReference type="EMBL" id="HFX13402.1"/>
    </source>
</evidence>
<organism evidence="3">
    <name type="scientific">Dictyoglomus thermophilum</name>
    <dbReference type="NCBI Taxonomy" id="14"/>
    <lineage>
        <taxon>Bacteria</taxon>
        <taxon>Pseudomonadati</taxon>
        <taxon>Dictyoglomota</taxon>
        <taxon>Dictyoglomia</taxon>
        <taxon>Dictyoglomales</taxon>
        <taxon>Dictyoglomaceae</taxon>
        <taxon>Dictyoglomus</taxon>
    </lineage>
</organism>
<keyword evidence="1 2" id="KW-0533">Nickel</keyword>
<evidence type="ECO:0000256" key="1">
    <source>
        <dbReference type="ARBA" id="ARBA00022596"/>
    </source>
</evidence>
<comment type="caution">
    <text evidence="3">The sequence shown here is derived from an EMBL/GenBank/DDBJ whole genome shotgun (WGS) entry which is preliminary data.</text>
</comment>
<gene>
    <name evidence="3" type="primary">larC</name>
    <name evidence="3" type="ORF">ENW00_04470</name>
</gene>
<protein>
    <recommendedName>
        <fullName evidence="2">Putative nickel insertion protein</fullName>
    </recommendedName>
</protein>
<dbReference type="Pfam" id="PF01969">
    <property type="entry name" value="Ni_insertion"/>
    <property type="match status" value="1"/>
</dbReference>
<dbReference type="GO" id="GO:0016829">
    <property type="term" value="F:lyase activity"/>
    <property type="evidence" value="ECO:0007669"/>
    <property type="project" value="UniProtKB-UniRule"/>
</dbReference>
<dbReference type="EMBL" id="DTIN01000014">
    <property type="protein sequence ID" value="HFX13402.1"/>
    <property type="molecule type" value="Genomic_DNA"/>
</dbReference>
<comment type="similarity">
    <text evidence="2">Belongs to the LarC family.</text>
</comment>
<dbReference type="AlphaFoldDB" id="A0A7C3RQY3"/>
<dbReference type="HAMAP" id="MF_01074">
    <property type="entry name" value="LarC"/>
    <property type="match status" value="1"/>
</dbReference>
<name>A0A7C3RQY3_DICTH</name>
<dbReference type="Gene3D" id="3.30.70.1380">
    <property type="entry name" value="Transcriptional regulatory protein pf0864 domain like"/>
    <property type="match status" value="1"/>
</dbReference>
<sequence length="391" mass="44258">MKILYFDCFSGISGDMILGALLDLGLDEELWKSELKKIPIEDYEIEVTKKKKGALYGTDVNIRIKDTKTHRHLRDLIDIVKKSSLSSDIKEKAKKIFYKIAEAESKIHNKSIEEVHFHEVGALDTIIDVLGSLIAIEILNVDEIYSSSLPLGGGFVDTEHGKIPVPAPATLEILKGVPVYTDGREGELVTPTGAAIITTVAKSFDNMPEMKIEKIGYGCGKKDFQFPNLLRVVLGEKDENMVLDEKNIVLETNIDDMNPQIYGYLTEKLFNEGALDVFLTPVYMKKGRPGVLLTVIANPIYEGKLSEIIFRETTTLGIRKYYVDKRFMIREIKEIVTPWGKVRVKFSKYGDIEKTYPEYEDCRKIAEKEGIPLRVVISEIEKILEREFGNL</sequence>
<dbReference type="Gene3D" id="3.10.20.300">
    <property type="entry name" value="mk0293 like domain"/>
    <property type="match status" value="1"/>
</dbReference>
<dbReference type="InterPro" id="IPR002822">
    <property type="entry name" value="Ni_insertion"/>
</dbReference>